<protein>
    <recommendedName>
        <fullName evidence="3">Reverse transcriptase domain-containing protein</fullName>
    </recommendedName>
</protein>
<sequence>MYRPIKMDRKLLKQFLNMKCNNSYPFLNNPIEENEVKSVIEILNVKKSPGKDGLPSEFYQICSTDIINLLTRCLMKVWKEGLCMIPSMRESYHFCIKQVRQIILIIGGILPL</sequence>
<dbReference type="Proteomes" id="UP000694621">
    <property type="component" value="Unplaced"/>
</dbReference>
<evidence type="ECO:0000313" key="1">
    <source>
        <dbReference type="Ensembl" id="ENSAMXP00005030815.1"/>
    </source>
</evidence>
<organism evidence="1 2">
    <name type="scientific">Astyanax mexicanus</name>
    <name type="common">Blind cave fish</name>
    <name type="synonym">Astyanax fasciatus mexicanus</name>
    <dbReference type="NCBI Taxonomy" id="7994"/>
    <lineage>
        <taxon>Eukaryota</taxon>
        <taxon>Metazoa</taxon>
        <taxon>Chordata</taxon>
        <taxon>Craniata</taxon>
        <taxon>Vertebrata</taxon>
        <taxon>Euteleostomi</taxon>
        <taxon>Actinopterygii</taxon>
        <taxon>Neopterygii</taxon>
        <taxon>Teleostei</taxon>
        <taxon>Ostariophysi</taxon>
        <taxon>Characiformes</taxon>
        <taxon>Characoidei</taxon>
        <taxon>Acestrorhamphidae</taxon>
        <taxon>Acestrorhamphinae</taxon>
        <taxon>Astyanax</taxon>
    </lineage>
</organism>
<evidence type="ECO:0000313" key="2">
    <source>
        <dbReference type="Proteomes" id="UP000694621"/>
    </source>
</evidence>
<accession>A0A8B9K565</accession>
<dbReference type="PANTHER" id="PTHR19446">
    <property type="entry name" value="REVERSE TRANSCRIPTASES"/>
    <property type="match status" value="1"/>
</dbReference>
<reference evidence="1" key="1">
    <citation type="submission" date="2025-08" db="UniProtKB">
        <authorList>
            <consortium name="Ensembl"/>
        </authorList>
    </citation>
    <scope>IDENTIFICATION</scope>
</reference>
<evidence type="ECO:0008006" key="3">
    <source>
        <dbReference type="Google" id="ProtNLM"/>
    </source>
</evidence>
<dbReference type="Ensembl" id="ENSAMXT00005033723.1">
    <property type="protein sequence ID" value="ENSAMXP00005030815.1"/>
    <property type="gene ID" value="ENSAMXG00005015095.1"/>
</dbReference>
<name>A0A8B9K565_ASTMX</name>
<proteinExistence type="predicted"/>
<dbReference type="AlphaFoldDB" id="A0A8B9K565"/>